<accession>A0A327SAV5</accession>
<proteinExistence type="predicted"/>
<gene>
    <name evidence="2" type="ORF">LY11_03994</name>
</gene>
<dbReference type="EMBL" id="QLLR01000025">
    <property type="protein sequence ID" value="RAJ26061.1"/>
    <property type="molecule type" value="Genomic_DNA"/>
</dbReference>
<keyword evidence="1" id="KW-0812">Transmembrane</keyword>
<dbReference type="AlphaFoldDB" id="A0A327SAV5"/>
<evidence type="ECO:0000256" key="1">
    <source>
        <dbReference type="SAM" id="Phobius"/>
    </source>
</evidence>
<keyword evidence="1" id="KW-0472">Membrane</keyword>
<feature type="transmembrane region" description="Helical" evidence="1">
    <location>
        <begin position="82"/>
        <end position="102"/>
    </location>
</feature>
<name>A0A327SAV5_9SPHI</name>
<dbReference type="Proteomes" id="UP000249754">
    <property type="component" value="Unassembled WGS sequence"/>
</dbReference>
<keyword evidence="1" id="KW-1133">Transmembrane helix</keyword>
<evidence type="ECO:0000313" key="3">
    <source>
        <dbReference type="Proteomes" id="UP000249754"/>
    </source>
</evidence>
<protein>
    <submittedName>
        <fullName evidence="2">Uncharacterized protein</fullName>
    </submittedName>
</protein>
<comment type="caution">
    <text evidence="2">The sequence shown here is derived from an EMBL/GenBank/DDBJ whole genome shotgun (WGS) entry which is preliminary data.</text>
</comment>
<organism evidence="2 3">
    <name type="scientific">Pedobacter cryoconitis</name>
    <dbReference type="NCBI Taxonomy" id="188932"/>
    <lineage>
        <taxon>Bacteria</taxon>
        <taxon>Pseudomonadati</taxon>
        <taxon>Bacteroidota</taxon>
        <taxon>Sphingobacteriia</taxon>
        <taxon>Sphingobacteriales</taxon>
        <taxon>Sphingobacteriaceae</taxon>
        <taxon>Pedobacter</taxon>
    </lineage>
</organism>
<reference evidence="2 3" key="1">
    <citation type="submission" date="2018-06" db="EMBL/GenBank/DDBJ databases">
        <title>Genomic Encyclopedia of Archaeal and Bacterial Type Strains, Phase II (KMG-II): from individual species to whole genera.</title>
        <authorList>
            <person name="Goeker M."/>
        </authorList>
    </citation>
    <scope>NUCLEOTIDE SEQUENCE [LARGE SCALE GENOMIC DNA]</scope>
    <source>
        <strain evidence="2 3">DSM 14825</strain>
    </source>
</reference>
<sequence length="112" mass="13250">MNGPVINMKALIKTLKKTFPIDKFFFHRSYSQEGEDMIYRSCFENRKHYKGFYIDVGAHHPYRFSNTVHFYQNGWRGINIEALIFIHTNFTGVTILFTFGFIEQLILSYGHS</sequence>
<evidence type="ECO:0000313" key="2">
    <source>
        <dbReference type="EMBL" id="RAJ26061.1"/>
    </source>
</evidence>